<dbReference type="KEGG" id="smam:Mal15_17300"/>
<gene>
    <name evidence="6" type="primary">atsA_24</name>
    <name evidence="6" type="ORF">Mal15_17300</name>
</gene>
<dbReference type="InterPro" id="IPR017850">
    <property type="entry name" value="Alkaline_phosphatase_core_sf"/>
</dbReference>
<reference evidence="6 7" key="1">
    <citation type="submission" date="2019-02" db="EMBL/GenBank/DDBJ databases">
        <title>Planctomycetal bacteria perform biofilm scaping via a novel small molecule.</title>
        <authorList>
            <person name="Jeske O."/>
            <person name="Boedeker C."/>
            <person name="Wiegand S."/>
            <person name="Breitling P."/>
            <person name="Kallscheuer N."/>
            <person name="Jogler M."/>
            <person name="Rohde M."/>
            <person name="Petersen J."/>
            <person name="Medema M.H."/>
            <person name="Surup F."/>
            <person name="Jogler C."/>
        </authorList>
    </citation>
    <scope>NUCLEOTIDE SEQUENCE [LARGE SCALE GENOMIC DNA]</scope>
    <source>
        <strain evidence="6 7">Mal15</strain>
    </source>
</reference>
<dbReference type="InterPro" id="IPR050738">
    <property type="entry name" value="Sulfatase"/>
</dbReference>
<evidence type="ECO:0000256" key="2">
    <source>
        <dbReference type="ARBA" id="ARBA00022723"/>
    </source>
</evidence>
<keyword evidence="4" id="KW-0106">Calcium</keyword>
<dbReference type="Proteomes" id="UP000321353">
    <property type="component" value="Chromosome"/>
</dbReference>
<dbReference type="SUPFAM" id="SSF53649">
    <property type="entry name" value="Alkaline phosphatase-like"/>
    <property type="match status" value="1"/>
</dbReference>
<dbReference type="Pfam" id="PF00884">
    <property type="entry name" value="Sulfatase"/>
    <property type="match status" value="1"/>
</dbReference>
<dbReference type="EMBL" id="CP036264">
    <property type="protein sequence ID" value="QEF97688.1"/>
    <property type="molecule type" value="Genomic_DNA"/>
</dbReference>
<dbReference type="InterPro" id="IPR024607">
    <property type="entry name" value="Sulfatase_CS"/>
</dbReference>
<dbReference type="GO" id="GO:0004065">
    <property type="term" value="F:arylsulfatase activity"/>
    <property type="evidence" value="ECO:0007669"/>
    <property type="project" value="UniProtKB-EC"/>
</dbReference>
<sequence length="544" mass="60739">MQPTSHDLAVPEKALAWKRPRDSVGDRAARSVSTPDSGRLNLKFLRVEKFPLVKKIASDSLLFLLVLLGVTTCVSGAQSAAPRPNIVLILCDDLGYADVGFNGSQDITTPALDRLAKNGTIFSSAYVTHPFCGPSRMGMLSGRYPHVFGAPFNLPPSGTEFDRYDDEGIAVEETLIAAVLQRAGYYTGAIGKWHLGFAPQFHPNERGFDDFYGFLGGGHMYFPERYGPIYQRQKNAGKTRFNEYITPLEHNGTVVEESEYMTDALSREAVRFVNEAEQKQQPFFLYLAYNAPHTPLEAKEDDLAKFEHIEDEKRRTYAAMVYAVDRGVGRLVDALKANGALDNTLIVFLSDNGGKIGAGANNAPLQQGKGSVCEGGFRVPMFFHWPDQLAAATRFEHPVSALDFYPTFARLAGATLPAEQEFHGKDIWDAVSSGETPRAGESIFALRHWNGFHNVGIRRDQWKALKRGPKASWQLFDIQTDLGEVHDLSSQHPEIVRSMVDEAKRWSTTHTHPRWFINEQSETSWEAKQMPRYESTFALPDSTR</sequence>
<keyword evidence="2" id="KW-0479">Metal-binding</keyword>
<dbReference type="InterPro" id="IPR000917">
    <property type="entry name" value="Sulfatase_N"/>
</dbReference>
<keyword evidence="3 6" id="KW-0378">Hydrolase</keyword>
<dbReference type="PANTHER" id="PTHR42693">
    <property type="entry name" value="ARYLSULFATASE FAMILY MEMBER"/>
    <property type="match status" value="1"/>
</dbReference>
<organism evidence="6 7">
    <name type="scientific">Stieleria maiorica</name>
    <dbReference type="NCBI Taxonomy" id="2795974"/>
    <lineage>
        <taxon>Bacteria</taxon>
        <taxon>Pseudomonadati</taxon>
        <taxon>Planctomycetota</taxon>
        <taxon>Planctomycetia</taxon>
        <taxon>Pirellulales</taxon>
        <taxon>Pirellulaceae</taxon>
        <taxon>Stieleria</taxon>
    </lineage>
</organism>
<protein>
    <submittedName>
        <fullName evidence="6">Arylsulfatase</fullName>
        <ecNumber evidence="6">3.1.6.1</ecNumber>
    </submittedName>
</protein>
<accession>A0A5B9M9B6</accession>
<dbReference type="RefSeq" id="WP_147867335.1">
    <property type="nucleotide sequence ID" value="NZ_CP036264.1"/>
</dbReference>
<dbReference type="PANTHER" id="PTHR42693:SF53">
    <property type="entry name" value="ENDO-4-O-SULFATASE"/>
    <property type="match status" value="1"/>
</dbReference>
<evidence type="ECO:0000256" key="1">
    <source>
        <dbReference type="ARBA" id="ARBA00008779"/>
    </source>
</evidence>
<evidence type="ECO:0000313" key="7">
    <source>
        <dbReference type="Proteomes" id="UP000321353"/>
    </source>
</evidence>
<name>A0A5B9M9B6_9BACT</name>
<keyword evidence="7" id="KW-1185">Reference proteome</keyword>
<dbReference type="Gene3D" id="3.30.1120.10">
    <property type="match status" value="1"/>
</dbReference>
<dbReference type="Gene3D" id="3.40.720.10">
    <property type="entry name" value="Alkaline Phosphatase, subunit A"/>
    <property type="match status" value="1"/>
</dbReference>
<evidence type="ECO:0000313" key="6">
    <source>
        <dbReference type="EMBL" id="QEF97688.1"/>
    </source>
</evidence>
<evidence type="ECO:0000256" key="4">
    <source>
        <dbReference type="ARBA" id="ARBA00022837"/>
    </source>
</evidence>
<evidence type="ECO:0000256" key="3">
    <source>
        <dbReference type="ARBA" id="ARBA00022801"/>
    </source>
</evidence>
<dbReference type="AlphaFoldDB" id="A0A5B9M9B6"/>
<comment type="similarity">
    <text evidence="1">Belongs to the sulfatase family.</text>
</comment>
<proteinExistence type="inferred from homology"/>
<feature type="domain" description="Sulfatase N-terminal" evidence="5">
    <location>
        <begin position="84"/>
        <end position="414"/>
    </location>
</feature>
<evidence type="ECO:0000259" key="5">
    <source>
        <dbReference type="Pfam" id="PF00884"/>
    </source>
</evidence>
<dbReference type="GO" id="GO:0046872">
    <property type="term" value="F:metal ion binding"/>
    <property type="evidence" value="ECO:0007669"/>
    <property type="project" value="UniProtKB-KW"/>
</dbReference>
<dbReference type="EC" id="3.1.6.1" evidence="6"/>
<dbReference type="PROSITE" id="PS00149">
    <property type="entry name" value="SULFATASE_2"/>
    <property type="match status" value="1"/>
</dbReference>